<keyword evidence="2" id="KW-1185">Reference proteome</keyword>
<dbReference type="GeneID" id="55609388"/>
<dbReference type="Proteomes" id="UP000259354">
    <property type="component" value="Segment"/>
</dbReference>
<dbReference type="KEGG" id="vg:55609388"/>
<organism evidence="1 2">
    <name type="scientific">Streptomyces phage Annadreamy</name>
    <dbReference type="NCBI Taxonomy" id="2250335"/>
    <lineage>
        <taxon>Viruses</taxon>
        <taxon>Duplodnaviria</taxon>
        <taxon>Heunggongvirae</taxon>
        <taxon>Uroviricota</taxon>
        <taxon>Caudoviricetes</taxon>
        <taxon>Stanwilliamsviridae</taxon>
        <taxon>Loccivirinae</taxon>
        <taxon>Annadreamyvirus</taxon>
        <taxon>Annadreamyvirus annadreamy</taxon>
    </lineage>
</organism>
<dbReference type="EMBL" id="MH536811">
    <property type="protein sequence ID" value="AXG66325.1"/>
    <property type="molecule type" value="Genomic_DNA"/>
</dbReference>
<sequence length="54" mass="5776">MKRSKLQLFALTSLGGLVILALMFGLMLGAIALDDSPNKCASKVASKVYDPKCF</sequence>
<evidence type="ECO:0000313" key="2">
    <source>
        <dbReference type="Proteomes" id="UP000259354"/>
    </source>
</evidence>
<proteinExistence type="predicted"/>
<protein>
    <submittedName>
        <fullName evidence="1">Uncharacterized protein</fullName>
    </submittedName>
</protein>
<dbReference type="RefSeq" id="YP_009839179.1">
    <property type="nucleotide sequence ID" value="NC_048719.1"/>
</dbReference>
<gene>
    <name evidence="1" type="primary">246</name>
    <name evidence="1" type="ORF">SEA_ANNADREAMY_246</name>
</gene>
<reference evidence="1 2" key="1">
    <citation type="submission" date="2018-06" db="EMBL/GenBank/DDBJ databases">
        <authorList>
            <person name="Moussa A."/>
            <person name="Couoh J.M."/>
            <person name="Harbem L."/>
            <person name="Okocha J.C."/>
            <person name="Taylor D."/>
            <person name="Teutsch A.B."/>
            <person name="Smith B.R."/>
            <person name="Suri N."/>
            <person name="Layton S.R."/>
            <person name="Kim T."/>
            <person name="Hughes L.E."/>
            <person name="Garlena R.A."/>
            <person name="Russell D.A."/>
            <person name="Pope W.H."/>
            <person name="Jacobs-Sera D."/>
            <person name="Hatfull G.F."/>
        </authorList>
    </citation>
    <scope>NUCLEOTIDE SEQUENCE [LARGE SCALE GENOMIC DNA]</scope>
</reference>
<accession>A0A345GTQ3</accession>
<name>A0A345GTQ3_9CAUD</name>
<evidence type="ECO:0000313" key="1">
    <source>
        <dbReference type="EMBL" id="AXG66325.1"/>
    </source>
</evidence>